<dbReference type="AlphaFoldDB" id="A0A6P1CQB2"/>
<gene>
    <name evidence="2" type="ORF">GV791_14960</name>
</gene>
<sequence>MNPMWIRRLLIGIALVAVPVVLLVPDHRLVGIVILAAIGVESAVFVAMYAWRSNWRATSAGRIIMRLMLCLAALGGHGTINAITDAGYPGRDYIRPLLLLGVALAVLHLLLRLSWAQRAHGEDGRP</sequence>
<feature type="transmembrane region" description="Helical" evidence="1">
    <location>
        <begin position="33"/>
        <end position="51"/>
    </location>
</feature>
<name>A0A6P1CQB2_9NOCA</name>
<reference evidence="2 3" key="1">
    <citation type="submission" date="2020-01" db="EMBL/GenBank/DDBJ databases">
        <title>Genetics and antimicrobial susceptibilities of Nocardia species isolated from the soil; a comparison with species isolated from humans.</title>
        <authorList>
            <person name="Carrasco G."/>
            <person name="Monzon S."/>
            <person name="Sansegundo M."/>
            <person name="Garcia E."/>
            <person name="Garrido N."/>
            <person name="Medina M.J."/>
            <person name="Villalon P."/>
            <person name="Ramirez-Arocha A.C."/>
            <person name="Jimenez P."/>
            <person name="Cuesta I."/>
            <person name="Valdezate S."/>
        </authorList>
    </citation>
    <scope>NUCLEOTIDE SEQUENCE [LARGE SCALE GENOMIC DNA]</scope>
    <source>
        <strain evidence="2 3">CNM20110626</strain>
    </source>
</reference>
<dbReference type="RefSeq" id="WP_163845258.1">
    <property type="nucleotide sequence ID" value="NZ_JAAGVB010000020.1"/>
</dbReference>
<dbReference type="EMBL" id="JAAGVB010000020">
    <property type="protein sequence ID" value="NEW33853.1"/>
    <property type="molecule type" value="Genomic_DNA"/>
</dbReference>
<comment type="caution">
    <text evidence="2">The sequence shown here is derived from an EMBL/GenBank/DDBJ whole genome shotgun (WGS) entry which is preliminary data.</text>
</comment>
<evidence type="ECO:0000313" key="3">
    <source>
        <dbReference type="Proteomes" id="UP000471166"/>
    </source>
</evidence>
<dbReference type="Proteomes" id="UP000471166">
    <property type="component" value="Unassembled WGS sequence"/>
</dbReference>
<organism evidence="2 3">
    <name type="scientific">Nocardia cyriacigeorgica</name>
    <dbReference type="NCBI Taxonomy" id="135487"/>
    <lineage>
        <taxon>Bacteria</taxon>
        <taxon>Bacillati</taxon>
        <taxon>Actinomycetota</taxon>
        <taxon>Actinomycetes</taxon>
        <taxon>Mycobacteriales</taxon>
        <taxon>Nocardiaceae</taxon>
        <taxon>Nocardia</taxon>
    </lineage>
</organism>
<keyword evidence="1" id="KW-0472">Membrane</keyword>
<feature type="transmembrane region" description="Helical" evidence="1">
    <location>
        <begin position="63"/>
        <end position="84"/>
    </location>
</feature>
<keyword evidence="1" id="KW-0812">Transmembrane</keyword>
<accession>A0A6P1CQB2</accession>
<evidence type="ECO:0000313" key="2">
    <source>
        <dbReference type="EMBL" id="NEW33853.1"/>
    </source>
</evidence>
<keyword evidence="1" id="KW-1133">Transmembrane helix</keyword>
<dbReference type="Pfam" id="PF23778">
    <property type="entry name" value="Phage_holin_2"/>
    <property type="match status" value="1"/>
</dbReference>
<proteinExistence type="predicted"/>
<protein>
    <submittedName>
        <fullName evidence="2">Uncharacterized protein</fullName>
    </submittedName>
</protein>
<evidence type="ECO:0000256" key="1">
    <source>
        <dbReference type="SAM" id="Phobius"/>
    </source>
</evidence>
<dbReference type="InterPro" id="IPR056964">
    <property type="entry name" value="Phage_holin"/>
</dbReference>
<feature type="transmembrane region" description="Helical" evidence="1">
    <location>
        <begin position="96"/>
        <end position="115"/>
    </location>
</feature>